<keyword evidence="3" id="KW-1185">Reference proteome</keyword>
<dbReference type="AlphaFoldDB" id="A0A8J8B0X7"/>
<reference evidence="2" key="2">
    <citation type="submission" date="2021-04" db="EMBL/GenBank/DDBJ databases">
        <authorList>
            <person name="Liu J."/>
        </authorList>
    </citation>
    <scope>NUCLEOTIDE SEQUENCE</scope>
    <source>
        <strain evidence="2">BAD-6</strain>
    </source>
</reference>
<dbReference type="Pfam" id="PF04994">
    <property type="entry name" value="TfoX_C"/>
    <property type="match status" value="1"/>
</dbReference>
<dbReference type="InterPro" id="IPR007077">
    <property type="entry name" value="TfoX_C"/>
</dbReference>
<reference evidence="2" key="1">
    <citation type="submission" date="2021-04" db="EMBL/GenBank/DDBJ databases">
        <title>Sinoanaerobacter chloroacetimidivorans sp. nov., an obligate anaerobic bacterium isolated from anaerobic sludge.</title>
        <authorList>
            <person name="Bao Y."/>
        </authorList>
    </citation>
    <scope>NUCLEOTIDE SEQUENCE</scope>
    <source>
        <strain evidence="2">BAD-6</strain>
    </source>
</reference>
<dbReference type="PANTHER" id="PTHR36121">
    <property type="entry name" value="PROTEIN SXY"/>
    <property type="match status" value="1"/>
</dbReference>
<dbReference type="Gene3D" id="1.10.150.20">
    <property type="entry name" value="5' to 3' exonuclease, C-terminal subdomain"/>
    <property type="match status" value="1"/>
</dbReference>
<dbReference type="PANTHER" id="PTHR36121:SF1">
    <property type="entry name" value="PROTEIN SXY"/>
    <property type="match status" value="1"/>
</dbReference>
<dbReference type="InterPro" id="IPR047525">
    <property type="entry name" value="TfoX-like"/>
</dbReference>
<sequence length="85" mass="9405">MGKLQSLPNIGKVAEGLLQEAGIDTPEKLIQIGSKEAFLKIRQLDPTACIHMLYGLEGAVRGIRDTELSKETKVELKGFFKEVTY</sequence>
<protein>
    <submittedName>
        <fullName evidence="2">TfoX/Sxy family protein</fullName>
    </submittedName>
</protein>
<evidence type="ECO:0000313" key="3">
    <source>
        <dbReference type="Proteomes" id="UP000675664"/>
    </source>
</evidence>
<evidence type="ECO:0000313" key="2">
    <source>
        <dbReference type="EMBL" id="MBR0597086.1"/>
    </source>
</evidence>
<dbReference type="RefSeq" id="WP_227017215.1">
    <property type="nucleotide sequence ID" value="NZ_JAGSND010000002.1"/>
</dbReference>
<dbReference type="Proteomes" id="UP000675664">
    <property type="component" value="Unassembled WGS sequence"/>
</dbReference>
<comment type="caution">
    <text evidence="2">The sequence shown here is derived from an EMBL/GenBank/DDBJ whole genome shotgun (WGS) entry which is preliminary data.</text>
</comment>
<evidence type="ECO:0000259" key="1">
    <source>
        <dbReference type="Pfam" id="PF04994"/>
    </source>
</evidence>
<feature type="domain" description="TfoX C-terminal" evidence="1">
    <location>
        <begin position="3"/>
        <end position="78"/>
    </location>
</feature>
<proteinExistence type="predicted"/>
<gene>
    <name evidence="2" type="ORF">KCX82_04310</name>
</gene>
<organism evidence="2 3">
    <name type="scientific">Sinanaerobacter chloroacetimidivorans</name>
    <dbReference type="NCBI Taxonomy" id="2818044"/>
    <lineage>
        <taxon>Bacteria</taxon>
        <taxon>Bacillati</taxon>
        <taxon>Bacillota</taxon>
        <taxon>Clostridia</taxon>
        <taxon>Peptostreptococcales</taxon>
        <taxon>Anaerovoracaceae</taxon>
        <taxon>Sinanaerobacter</taxon>
    </lineage>
</organism>
<dbReference type="EMBL" id="JAGSND010000002">
    <property type="protein sequence ID" value="MBR0597086.1"/>
    <property type="molecule type" value="Genomic_DNA"/>
</dbReference>
<name>A0A8J8B0X7_9FIRM</name>
<accession>A0A8J8B0X7</accession>